<proteinExistence type="predicted"/>
<dbReference type="AlphaFoldDB" id="A0A167QX47"/>
<dbReference type="Pfam" id="PF23230">
    <property type="entry name" value="zf-C2H2_13"/>
    <property type="match status" value="1"/>
</dbReference>
<accession>A0A167QX47</accession>
<sequence length="121" mass="14656">KKIFSHEHTLYTYSQLQKHHKQGDKGLAKDDDTGFKGHPECYFCRTSFYDNDELYTHCRDKHEQCHLCVRRGVQHEYFANYDSMEKHFKKEHYICQYRECLDKKFVVFESDIDLKAHEVSL</sequence>
<dbReference type="STRING" id="763407.A0A167QX47"/>
<dbReference type="Proteomes" id="UP000077315">
    <property type="component" value="Unassembled WGS sequence"/>
</dbReference>
<dbReference type="PROSITE" id="PS00028">
    <property type="entry name" value="ZINC_FINGER_C2H2_1"/>
    <property type="match status" value="1"/>
</dbReference>
<feature type="non-terminal residue" evidence="2">
    <location>
        <position position="121"/>
    </location>
</feature>
<dbReference type="PANTHER" id="PTHR22938">
    <property type="entry name" value="ZINC FINGER PROTEIN 598"/>
    <property type="match status" value="1"/>
</dbReference>
<dbReference type="InterPro" id="IPR044288">
    <property type="entry name" value="ZNF598/HEL2"/>
</dbReference>
<feature type="domain" description="C2H2-type" evidence="1">
    <location>
        <begin position="41"/>
        <end position="62"/>
    </location>
</feature>
<evidence type="ECO:0000259" key="1">
    <source>
        <dbReference type="PROSITE" id="PS00028"/>
    </source>
</evidence>
<dbReference type="GO" id="GO:0061630">
    <property type="term" value="F:ubiquitin protein ligase activity"/>
    <property type="evidence" value="ECO:0007669"/>
    <property type="project" value="InterPro"/>
</dbReference>
<dbReference type="PANTHER" id="PTHR22938:SF0">
    <property type="entry name" value="E3 UBIQUITIN-PROTEIN LIGASE ZNF598"/>
    <property type="match status" value="1"/>
</dbReference>
<dbReference type="GO" id="GO:0043022">
    <property type="term" value="F:ribosome binding"/>
    <property type="evidence" value="ECO:0007669"/>
    <property type="project" value="TreeGrafter"/>
</dbReference>
<dbReference type="GO" id="GO:0016567">
    <property type="term" value="P:protein ubiquitination"/>
    <property type="evidence" value="ECO:0007669"/>
    <property type="project" value="TreeGrafter"/>
</dbReference>
<dbReference type="InParanoid" id="A0A167QX47"/>
<name>A0A167QX47_PHYB8</name>
<feature type="non-terminal residue" evidence="2">
    <location>
        <position position="1"/>
    </location>
</feature>
<gene>
    <name evidence="2" type="ORF">PHYBLDRAFT_103082</name>
</gene>
<dbReference type="RefSeq" id="XP_018298454.1">
    <property type="nucleotide sequence ID" value="XM_018427753.1"/>
</dbReference>
<protein>
    <submittedName>
        <fullName evidence="2">C2H2-type zinc finger transcription factor</fullName>
    </submittedName>
</protein>
<evidence type="ECO:0000313" key="2">
    <source>
        <dbReference type="EMBL" id="OAD80414.1"/>
    </source>
</evidence>
<reference evidence="3" key="1">
    <citation type="submission" date="2015-06" db="EMBL/GenBank/DDBJ databases">
        <title>Expansion of signal transduction pathways in fungi by whole-genome duplication.</title>
        <authorList>
            <consortium name="DOE Joint Genome Institute"/>
            <person name="Corrochano L.M."/>
            <person name="Kuo A."/>
            <person name="Marcet-Houben M."/>
            <person name="Polaino S."/>
            <person name="Salamov A."/>
            <person name="Villalobos J.M."/>
            <person name="Alvarez M.I."/>
            <person name="Avalos J."/>
            <person name="Benito E.P."/>
            <person name="Benoit I."/>
            <person name="Burger G."/>
            <person name="Camino L.P."/>
            <person name="Canovas D."/>
            <person name="Cerda-Olmedo E."/>
            <person name="Cheng J.-F."/>
            <person name="Dominguez A."/>
            <person name="Elias M."/>
            <person name="Eslava A.P."/>
            <person name="Glaser F."/>
            <person name="Grimwood J."/>
            <person name="Gutierrez G."/>
            <person name="Heitman J."/>
            <person name="Henrissat B."/>
            <person name="Iturriaga E.A."/>
            <person name="Lang B.F."/>
            <person name="Lavin J.L."/>
            <person name="Lee S."/>
            <person name="Li W."/>
            <person name="Lindquist E."/>
            <person name="Lopez-Garcia S."/>
            <person name="Luque E.M."/>
            <person name="Marcos A.T."/>
            <person name="Martin J."/>
            <person name="McCluskey K."/>
            <person name="Medina H.R."/>
            <person name="Miralles-Duran A."/>
            <person name="Miyazaki A."/>
            <person name="Munoz-Torres E."/>
            <person name="Oguiza J.A."/>
            <person name="Ohm R."/>
            <person name="Olmedo M."/>
            <person name="Orejas M."/>
            <person name="Ortiz-Castellanos L."/>
            <person name="Pisabarro A.G."/>
            <person name="Rodriguez-Romero J."/>
            <person name="Ruiz-Herrera J."/>
            <person name="Ruiz-Vazquez R."/>
            <person name="Sanz C."/>
            <person name="Schackwitz W."/>
            <person name="Schmutz J."/>
            <person name="Shahriari M."/>
            <person name="Shelest E."/>
            <person name="Silva-Franco F."/>
            <person name="Soanes D."/>
            <person name="Syed K."/>
            <person name="Tagua V.G."/>
            <person name="Talbot N.J."/>
            <person name="Thon M."/>
            <person name="De vries R.P."/>
            <person name="Wiebenga A."/>
            <person name="Yadav J.S."/>
            <person name="Braun E.L."/>
            <person name="Baker S."/>
            <person name="Garre V."/>
            <person name="Horwitz B."/>
            <person name="Torres-Martinez S."/>
            <person name="Idnurm A."/>
            <person name="Herrera-Estrella A."/>
            <person name="Gabaldon T."/>
            <person name="Grigoriev I.V."/>
        </authorList>
    </citation>
    <scope>NUCLEOTIDE SEQUENCE [LARGE SCALE GENOMIC DNA]</scope>
    <source>
        <strain evidence="3">NRRL 1555(-)</strain>
    </source>
</reference>
<keyword evidence="3" id="KW-1185">Reference proteome</keyword>
<organism evidence="2 3">
    <name type="scientific">Phycomyces blakesleeanus (strain ATCC 8743b / DSM 1359 / FGSC 10004 / NBRC 33097 / NRRL 1555)</name>
    <dbReference type="NCBI Taxonomy" id="763407"/>
    <lineage>
        <taxon>Eukaryota</taxon>
        <taxon>Fungi</taxon>
        <taxon>Fungi incertae sedis</taxon>
        <taxon>Mucoromycota</taxon>
        <taxon>Mucoromycotina</taxon>
        <taxon>Mucoromycetes</taxon>
        <taxon>Mucorales</taxon>
        <taxon>Phycomycetaceae</taxon>
        <taxon>Phycomyces</taxon>
    </lineage>
</organism>
<dbReference type="EMBL" id="KV440971">
    <property type="protein sequence ID" value="OAD80414.1"/>
    <property type="molecule type" value="Genomic_DNA"/>
</dbReference>
<evidence type="ECO:0000313" key="3">
    <source>
        <dbReference type="Proteomes" id="UP000077315"/>
    </source>
</evidence>
<dbReference type="InterPro" id="IPR056437">
    <property type="entry name" value="Znf-C2H2_ZNF598/HEL2"/>
</dbReference>
<dbReference type="GO" id="GO:0072344">
    <property type="term" value="P:rescue of stalled ribosome"/>
    <property type="evidence" value="ECO:0007669"/>
    <property type="project" value="InterPro"/>
</dbReference>
<dbReference type="OrthoDB" id="3838338at2759"/>
<dbReference type="VEuPathDB" id="FungiDB:PHYBLDRAFT_103082"/>
<dbReference type="InterPro" id="IPR013087">
    <property type="entry name" value="Znf_C2H2_type"/>
</dbReference>
<dbReference type="GeneID" id="28988659"/>